<keyword evidence="9" id="KW-0594">Phospholipid biosynthesis</keyword>
<keyword evidence="3" id="KW-0444">Lipid biosynthesis</keyword>
<feature type="transmembrane region" description="Helical" evidence="13">
    <location>
        <begin position="20"/>
        <end position="37"/>
    </location>
</feature>
<dbReference type="NCBIfam" id="TIGR00560">
    <property type="entry name" value="pgsA"/>
    <property type="match status" value="1"/>
</dbReference>
<keyword evidence="15" id="KW-1185">Reference proteome</keyword>
<evidence type="ECO:0000256" key="11">
    <source>
        <dbReference type="NCBIfam" id="TIGR00560"/>
    </source>
</evidence>
<dbReference type="InterPro" id="IPR050324">
    <property type="entry name" value="CDP-alcohol_PTase-I"/>
</dbReference>
<evidence type="ECO:0000256" key="8">
    <source>
        <dbReference type="ARBA" id="ARBA00023136"/>
    </source>
</evidence>
<keyword evidence="7" id="KW-0443">Lipid metabolism</keyword>
<dbReference type="PANTHER" id="PTHR14269">
    <property type="entry name" value="CDP-DIACYLGLYCEROL--GLYCEROL-3-PHOSPHATE 3-PHOSPHATIDYLTRANSFERASE-RELATED"/>
    <property type="match status" value="1"/>
</dbReference>
<dbReference type="InterPro" id="IPR004570">
    <property type="entry name" value="Phosphatidylglycerol_P_synth"/>
</dbReference>
<feature type="transmembrane region" description="Helical" evidence="13">
    <location>
        <begin position="84"/>
        <end position="109"/>
    </location>
</feature>
<dbReference type="InterPro" id="IPR048254">
    <property type="entry name" value="CDP_ALCOHOL_P_TRANSF_CS"/>
</dbReference>
<keyword evidence="6 13" id="KW-1133">Transmembrane helix</keyword>
<dbReference type="InterPro" id="IPR043130">
    <property type="entry name" value="CDP-OH_PTrfase_TM_dom"/>
</dbReference>
<evidence type="ECO:0000256" key="3">
    <source>
        <dbReference type="ARBA" id="ARBA00022516"/>
    </source>
</evidence>
<evidence type="ECO:0000256" key="9">
    <source>
        <dbReference type="ARBA" id="ARBA00023209"/>
    </source>
</evidence>
<dbReference type="Pfam" id="PF01066">
    <property type="entry name" value="CDP-OH_P_transf"/>
    <property type="match status" value="1"/>
</dbReference>
<evidence type="ECO:0000256" key="12">
    <source>
        <dbReference type="RuleBase" id="RU003750"/>
    </source>
</evidence>
<sequence length="200" mass="22079">MSAAPTTPPSNWNLPNVLTGLRLVMVPLLGWVLLAFPADPVMRWVATAVFTLAIITDAVDGHIARKHNLVTDFGKLWDPIADKAITGMAFVGLSILAELPWWITVVILVREWGITVLRWAIIKYGVMAANRGGKLKTVLQAVAIILFLPGLALMPVWWGWLAWAAMILALVLTVVTGLDYLREAAKLRARYLAEHPEEAR</sequence>
<dbReference type="GO" id="GO:0008444">
    <property type="term" value="F:CDP-diacylglycerol-glycerol-3-phosphate 3-phosphatidyltransferase activity"/>
    <property type="evidence" value="ECO:0007669"/>
    <property type="project" value="UniProtKB-EC"/>
</dbReference>
<name>A0ABZ3CDA6_9ACTN</name>
<dbReference type="Gene3D" id="1.20.120.1760">
    <property type="match status" value="1"/>
</dbReference>
<keyword evidence="8 13" id="KW-0472">Membrane</keyword>
<evidence type="ECO:0000256" key="1">
    <source>
        <dbReference type="ARBA" id="ARBA00004141"/>
    </source>
</evidence>
<dbReference type="PROSITE" id="PS00379">
    <property type="entry name" value="CDP_ALCOHOL_P_TRANSF"/>
    <property type="match status" value="1"/>
</dbReference>
<dbReference type="PANTHER" id="PTHR14269:SF52">
    <property type="entry name" value="PHOSPHATIDYLGLYCEROPHOSPHATE SYNTHASE-RELATED"/>
    <property type="match status" value="1"/>
</dbReference>
<gene>
    <name evidence="14" type="primary">pgsA</name>
    <name evidence="14" type="ORF">PCC79_07330</name>
</gene>
<evidence type="ECO:0000256" key="2">
    <source>
        <dbReference type="ARBA" id="ARBA00010441"/>
    </source>
</evidence>
<keyword evidence="5 13" id="KW-0812">Transmembrane</keyword>
<evidence type="ECO:0000256" key="4">
    <source>
        <dbReference type="ARBA" id="ARBA00022679"/>
    </source>
</evidence>
<evidence type="ECO:0000256" key="10">
    <source>
        <dbReference type="ARBA" id="ARBA00023264"/>
    </source>
</evidence>
<dbReference type="EMBL" id="CP115965">
    <property type="protein sequence ID" value="WZW99987.1"/>
    <property type="molecule type" value="Genomic_DNA"/>
</dbReference>
<feature type="transmembrane region" description="Helical" evidence="13">
    <location>
        <begin position="160"/>
        <end position="181"/>
    </location>
</feature>
<evidence type="ECO:0000313" key="14">
    <source>
        <dbReference type="EMBL" id="WZW99987.1"/>
    </source>
</evidence>
<keyword evidence="10" id="KW-1208">Phospholipid metabolism</keyword>
<dbReference type="Proteomes" id="UP001434337">
    <property type="component" value="Chromosome"/>
</dbReference>
<protein>
    <recommendedName>
        <fullName evidence="11">CDP-diacylglycerol--glycerol-3-phosphate 3-phosphatidyltransferase</fullName>
        <ecNumber evidence="11">2.7.8.5</ecNumber>
    </recommendedName>
</protein>
<evidence type="ECO:0000256" key="7">
    <source>
        <dbReference type="ARBA" id="ARBA00023098"/>
    </source>
</evidence>
<organism evidence="14 15">
    <name type="scientific">Propioniciclava soli</name>
    <dbReference type="NCBI Taxonomy" id="2775081"/>
    <lineage>
        <taxon>Bacteria</taxon>
        <taxon>Bacillati</taxon>
        <taxon>Actinomycetota</taxon>
        <taxon>Actinomycetes</taxon>
        <taxon>Propionibacteriales</taxon>
        <taxon>Propionibacteriaceae</taxon>
        <taxon>Propioniciclava</taxon>
    </lineage>
</organism>
<dbReference type="PIRSF" id="PIRSF000847">
    <property type="entry name" value="Phos_ph_gly_syn"/>
    <property type="match status" value="1"/>
</dbReference>
<proteinExistence type="inferred from homology"/>
<evidence type="ECO:0000256" key="6">
    <source>
        <dbReference type="ARBA" id="ARBA00022989"/>
    </source>
</evidence>
<comment type="subcellular location">
    <subcellularLocation>
        <location evidence="1">Membrane</location>
        <topology evidence="1">Multi-pass membrane protein</topology>
    </subcellularLocation>
</comment>
<evidence type="ECO:0000313" key="15">
    <source>
        <dbReference type="Proteomes" id="UP001434337"/>
    </source>
</evidence>
<comment type="similarity">
    <text evidence="2 12">Belongs to the CDP-alcohol phosphatidyltransferase class-I family.</text>
</comment>
<keyword evidence="4 12" id="KW-0808">Transferase</keyword>
<dbReference type="EC" id="2.7.8.5" evidence="11"/>
<accession>A0ABZ3CDA6</accession>
<evidence type="ECO:0000256" key="13">
    <source>
        <dbReference type="SAM" id="Phobius"/>
    </source>
</evidence>
<evidence type="ECO:0000256" key="5">
    <source>
        <dbReference type="ARBA" id="ARBA00022692"/>
    </source>
</evidence>
<feature type="transmembrane region" description="Helical" evidence="13">
    <location>
        <begin position="137"/>
        <end position="154"/>
    </location>
</feature>
<dbReference type="RefSeq" id="WP_232548091.1">
    <property type="nucleotide sequence ID" value="NZ_CP115965.1"/>
</dbReference>
<dbReference type="InterPro" id="IPR000462">
    <property type="entry name" value="CDP-OH_P_trans"/>
</dbReference>
<reference evidence="14 15" key="1">
    <citation type="journal article" date="2023" name="Environ Microbiome">
        <title>A coral-associated actinobacterium mitigates coral bleaching under heat stress.</title>
        <authorList>
            <person name="Li J."/>
            <person name="Zou Y."/>
            <person name="Li Q."/>
            <person name="Zhang J."/>
            <person name="Bourne D.G."/>
            <person name="Lyu Y."/>
            <person name="Liu C."/>
            <person name="Zhang S."/>
        </authorList>
    </citation>
    <scope>NUCLEOTIDE SEQUENCE [LARGE SCALE GENOMIC DNA]</scope>
    <source>
        <strain evidence="14 15">SCSIO 13291</strain>
    </source>
</reference>